<dbReference type="SUPFAM" id="SSF51735">
    <property type="entry name" value="NAD(P)-binding Rossmann-fold domains"/>
    <property type="match status" value="1"/>
</dbReference>
<evidence type="ECO:0000256" key="2">
    <source>
        <dbReference type="ARBA" id="ARBA00022857"/>
    </source>
</evidence>
<comment type="similarity">
    <text evidence="1">Belongs to the short-chain dehydrogenases/reductases (SDR) family.</text>
</comment>
<gene>
    <name evidence="4" type="ORF">AWC27_03335</name>
</gene>
<sequence>MDLGLADAATVVVGGSRGMGLATASCLADEGARVAVAGRSQAALDGAVEELTARRSPATLAVAADIRQGASAGGVFAELGQPACRTKSGPLSRFWRHGATRT</sequence>
<evidence type="ECO:0008006" key="6">
    <source>
        <dbReference type="Google" id="ProtNLM"/>
    </source>
</evidence>
<comment type="caution">
    <text evidence="4">The sequence shown here is derived from an EMBL/GenBank/DDBJ whole genome shotgun (WGS) entry which is preliminary data.</text>
</comment>
<organism evidence="4 5">
    <name type="scientific">Mycobacterium szulgai</name>
    <dbReference type="NCBI Taxonomy" id="1787"/>
    <lineage>
        <taxon>Bacteria</taxon>
        <taxon>Bacillati</taxon>
        <taxon>Actinomycetota</taxon>
        <taxon>Actinomycetes</taxon>
        <taxon>Mycobacteriales</taxon>
        <taxon>Mycobacteriaceae</taxon>
        <taxon>Mycobacterium</taxon>
    </lineage>
</organism>
<evidence type="ECO:0000313" key="4">
    <source>
        <dbReference type="EMBL" id="ORW98442.1"/>
    </source>
</evidence>
<dbReference type="AlphaFoldDB" id="A0A1X2EDK1"/>
<dbReference type="InterPro" id="IPR052178">
    <property type="entry name" value="Sec_Metab_Biosynth_SDR"/>
</dbReference>
<accession>A0A1X2EDK1</accession>
<name>A0A1X2EDK1_MYCSZ</name>
<dbReference type="InterPro" id="IPR036291">
    <property type="entry name" value="NAD(P)-bd_dom_sf"/>
</dbReference>
<keyword evidence="3" id="KW-0560">Oxidoreductase</keyword>
<dbReference type="PANTHER" id="PTHR43618">
    <property type="entry name" value="7-ALPHA-HYDROXYSTEROID DEHYDROGENASE"/>
    <property type="match status" value="1"/>
</dbReference>
<dbReference type="EMBL" id="LQPW01000120">
    <property type="protein sequence ID" value="ORW98442.1"/>
    <property type="molecule type" value="Genomic_DNA"/>
</dbReference>
<dbReference type="InterPro" id="IPR002347">
    <property type="entry name" value="SDR_fam"/>
</dbReference>
<dbReference type="Pfam" id="PF00106">
    <property type="entry name" value="adh_short"/>
    <property type="match status" value="1"/>
</dbReference>
<keyword evidence="2" id="KW-0521">NADP</keyword>
<evidence type="ECO:0000256" key="1">
    <source>
        <dbReference type="ARBA" id="ARBA00006484"/>
    </source>
</evidence>
<dbReference type="PANTHER" id="PTHR43618:SF8">
    <property type="entry name" value="7ALPHA-HYDROXYSTEROID DEHYDROGENASE"/>
    <property type="match status" value="1"/>
</dbReference>
<dbReference type="Proteomes" id="UP000193317">
    <property type="component" value="Unassembled WGS sequence"/>
</dbReference>
<proteinExistence type="inferred from homology"/>
<protein>
    <recommendedName>
        <fullName evidence="6">Short-chain dehydrogenase</fullName>
    </recommendedName>
</protein>
<dbReference type="Gene3D" id="3.40.50.720">
    <property type="entry name" value="NAD(P)-binding Rossmann-like Domain"/>
    <property type="match status" value="1"/>
</dbReference>
<evidence type="ECO:0000256" key="3">
    <source>
        <dbReference type="ARBA" id="ARBA00023002"/>
    </source>
</evidence>
<evidence type="ECO:0000313" key="5">
    <source>
        <dbReference type="Proteomes" id="UP000193317"/>
    </source>
</evidence>
<reference evidence="4 5" key="1">
    <citation type="submission" date="2016-01" db="EMBL/GenBank/DDBJ databases">
        <title>The new phylogeny of the genus Mycobacterium.</title>
        <authorList>
            <person name="Tarcisio F."/>
            <person name="Conor M."/>
            <person name="Antonella G."/>
            <person name="Elisabetta G."/>
            <person name="Giulia F.S."/>
            <person name="Sara T."/>
            <person name="Anna F."/>
            <person name="Clotilde B."/>
            <person name="Roberto B."/>
            <person name="Veronica D.S."/>
            <person name="Fabio R."/>
            <person name="Monica P."/>
            <person name="Olivier J."/>
            <person name="Enrico T."/>
            <person name="Nicola S."/>
        </authorList>
    </citation>
    <scope>NUCLEOTIDE SEQUENCE [LARGE SCALE GENOMIC DNA]</scope>
    <source>
        <strain evidence="4 5">DSM 44166</strain>
    </source>
</reference>
<dbReference type="GO" id="GO:0016491">
    <property type="term" value="F:oxidoreductase activity"/>
    <property type="evidence" value="ECO:0007669"/>
    <property type="project" value="UniProtKB-KW"/>
</dbReference>
<keyword evidence="5" id="KW-1185">Reference proteome</keyword>